<reference evidence="3" key="1">
    <citation type="submission" date="2017-09" db="EMBL/GenBank/DDBJ databases">
        <authorList>
            <person name="Varghese N."/>
            <person name="Submissions S."/>
        </authorList>
    </citation>
    <scope>NUCLEOTIDE SEQUENCE [LARGE SCALE GENOMIC DNA]</scope>
    <source>
        <strain evidence="3">CGMCC 1.8913</strain>
    </source>
</reference>
<dbReference type="OrthoDB" id="9944575at2"/>
<sequence>MLKVMQIVCAIIVLCFSIYGLTTNNSSIHVYMFFFLGLMFLLLGISEYMNKRKPIAVMLFLTSLFILSYLLL</sequence>
<dbReference type="EMBL" id="OBEK01000004">
    <property type="protein sequence ID" value="SNZ15936.1"/>
    <property type="molecule type" value="Genomic_DNA"/>
</dbReference>
<keyword evidence="1" id="KW-0812">Transmembrane</keyword>
<feature type="transmembrane region" description="Helical" evidence="1">
    <location>
        <begin position="55"/>
        <end position="71"/>
    </location>
</feature>
<evidence type="ECO:0000313" key="3">
    <source>
        <dbReference type="Proteomes" id="UP000219356"/>
    </source>
</evidence>
<evidence type="ECO:0000313" key="2">
    <source>
        <dbReference type="EMBL" id="SNZ15936.1"/>
    </source>
</evidence>
<gene>
    <name evidence="2" type="ORF">SAMN05421503_2805</name>
</gene>
<evidence type="ECO:0008006" key="4">
    <source>
        <dbReference type="Google" id="ProtNLM"/>
    </source>
</evidence>
<keyword evidence="1" id="KW-1133">Transmembrane helix</keyword>
<keyword evidence="1" id="KW-0472">Membrane</keyword>
<keyword evidence="3" id="KW-1185">Reference proteome</keyword>
<dbReference type="Pfam" id="PF13129">
    <property type="entry name" value="DUF3953"/>
    <property type="match status" value="1"/>
</dbReference>
<accession>A0A285P732</accession>
<name>A0A285P732_9BACI</name>
<dbReference type="AlphaFoldDB" id="A0A285P732"/>
<dbReference type="Proteomes" id="UP000219356">
    <property type="component" value="Unassembled WGS sequence"/>
</dbReference>
<feature type="transmembrane region" description="Helical" evidence="1">
    <location>
        <begin position="30"/>
        <end position="48"/>
    </location>
</feature>
<protein>
    <recommendedName>
        <fullName evidence="4">DUF3953 domain-containing protein</fullName>
    </recommendedName>
</protein>
<evidence type="ECO:0000256" key="1">
    <source>
        <dbReference type="SAM" id="Phobius"/>
    </source>
</evidence>
<dbReference type="InterPro" id="IPR025018">
    <property type="entry name" value="DUF3953"/>
</dbReference>
<proteinExistence type="predicted"/>
<organism evidence="2 3">
    <name type="scientific">Terribacillus aidingensis</name>
    <dbReference type="NCBI Taxonomy" id="586416"/>
    <lineage>
        <taxon>Bacteria</taxon>
        <taxon>Bacillati</taxon>
        <taxon>Bacillota</taxon>
        <taxon>Bacilli</taxon>
        <taxon>Bacillales</taxon>
        <taxon>Bacillaceae</taxon>
        <taxon>Terribacillus</taxon>
    </lineage>
</organism>